<keyword evidence="1" id="KW-0812">Transmembrane</keyword>
<evidence type="ECO:0000313" key="3">
    <source>
        <dbReference type="Proteomes" id="UP000034883"/>
    </source>
</evidence>
<keyword evidence="3" id="KW-1185">Reference proteome</keyword>
<evidence type="ECO:0000313" key="2">
    <source>
        <dbReference type="EMBL" id="AKF09740.1"/>
    </source>
</evidence>
<dbReference type="Proteomes" id="UP000034883">
    <property type="component" value="Chromosome"/>
</dbReference>
<feature type="transmembrane region" description="Helical" evidence="1">
    <location>
        <begin position="12"/>
        <end position="30"/>
    </location>
</feature>
<dbReference type="STRING" id="927083.DB32_006889"/>
<keyword evidence="1" id="KW-1133">Transmembrane helix</keyword>
<evidence type="ECO:0000256" key="1">
    <source>
        <dbReference type="SAM" id="Phobius"/>
    </source>
</evidence>
<dbReference type="KEGG" id="samy:DB32_006889"/>
<organism evidence="2 3">
    <name type="scientific">Sandaracinus amylolyticus</name>
    <dbReference type="NCBI Taxonomy" id="927083"/>
    <lineage>
        <taxon>Bacteria</taxon>
        <taxon>Pseudomonadati</taxon>
        <taxon>Myxococcota</taxon>
        <taxon>Polyangia</taxon>
        <taxon>Polyangiales</taxon>
        <taxon>Sandaracinaceae</taxon>
        <taxon>Sandaracinus</taxon>
    </lineage>
</organism>
<gene>
    <name evidence="2" type="ORF">DB32_006889</name>
</gene>
<dbReference type="EMBL" id="CP011125">
    <property type="protein sequence ID" value="AKF09740.1"/>
    <property type="molecule type" value="Genomic_DNA"/>
</dbReference>
<dbReference type="AlphaFoldDB" id="A0A0F6W833"/>
<sequence length="46" mass="5095">MSVGLPTADHFFFIPAVLLVGIAIGFVLGARSARAELKRREQARRR</sequence>
<keyword evidence="1" id="KW-0472">Membrane</keyword>
<protein>
    <submittedName>
        <fullName evidence="2">Uncharacterized protein</fullName>
    </submittedName>
</protein>
<reference evidence="2 3" key="1">
    <citation type="submission" date="2015-03" db="EMBL/GenBank/DDBJ databases">
        <title>Genome assembly of Sandaracinus amylolyticus DSM 53668.</title>
        <authorList>
            <person name="Sharma G."/>
            <person name="Subramanian S."/>
        </authorList>
    </citation>
    <scope>NUCLEOTIDE SEQUENCE [LARGE SCALE GENOMIC DNA]</scope>
    <source>
        <strain evidence="2 3">DSM 53668</strain>
    </source>
</reference>
<proteinExistence type="predicted"/>
<accession>A0A0F6W833</accession>
<name>A0A0F6W833_9BACT</name>